<keyword evidence="4" id="KW-0732">Signal</keyword>
<evidence type="ECO:0000256" key="3">
    <source>
        <dbReference type="ARBA" id="ARBA00024042"/>
    </source>
</evidence>
<dbReference type="PANTHER" id="PTHR10578">
    <property type="entry name" value="S -2-HYDROXY-ACID OXIDASE-RELATED"/>
    <property type="match status" value="1"/>
</dbReference>
<dbReference type="InterPro" id="IPR000262">
    <property type="entry name" value="FMN-dep_DH"/>
</dbReference>
<dbReference type="InterPro" id="IPR037396">
    <property type="entry name" value="FMN_HAD"/>
</dbReference>
<reference evidence="6 7" key="1">
    <citation type="submission" date="2023-01" db="EMBL/GenBank/DDBJ databases">
        <title>Analysis of 21 Apiospora genomes using comparative genomics revels a genus with tremendous synthesis potential of carbohydrate active enzymes and secondary metabolites.</title>
        <authorList>
            <person name="Sorensen T."/>
        </authorList>
    </citation>
    <scope>NUCLEOTIDE SEQUENCE [LARGE SCALE GENOMIC DNA]</scope>
    <source>
        <strain evidence="6 7">CBS 20057</strain>
    </source>
</reference>
<dbReference type="PANTHER" id="PTHR10578:SF140">
    <property type="entry name" value="FMN HYDROXY ACID DEHYDROGENASE DOMAIN-CONTAINING PROTEIN"/>
    <property type="match status" value="1"/>
</dbReference>
<feature type="chain" id="PRO_5046144725" evidence="4">
    <location>
        <begin position="17"/>
        <end position="403"/>
    </location>
</feature>
<evidence type="ECO:0000313" key="6">
    <source>
        <dbReference type="EMBL" id="KAK8040615.1"/>
    </source>
</evidence>
<evidence type="ECO:0000313" key="7">
    <source>
        <dbReference type="Proteomes" id="UP001396898"/>
    </source>
</evidence>
<dbReference type="Proteomes" id="UP001396898">
    <property type="component" value="Unassembled WGS sequence"/>
</dbReference>
<feature type="domain" description="FMN hydroxy acid dehydrogenase" evidence="5">
    <location>
        <begin position="42"/>
        <end position="399"/>
    </location>
</feature>
<keyword evidence="7" id="KW-1185">Reference proteome</keyword>
<keyword evidence="2" id="KW-0560">Oxidoreductase</keyword>
<evidence type="ECO:0000256" key="4">
    <source>
        <dbReference type="SAM" id="SignalP"/>
    </source>
</evidence>
<feature type="signal peptide" evidence="4">
    <location>
        <begin position="1"/>
        <end position="16"/>
    </location>
</feature>
<accession>A0ABR1T1Z9</accession>
<dbReference type="Gene3D" id="3.20.20.70">
    <property type="entry name" value="Aldolase class I"/>
    <property type="match status" value="2"/>
</dbReference>
<dbReference type="InterPro" id="IPR013785">
    <property type="entry name" value="Aldolase_TIM"/>
</dbReference>
<dbReference type="PROSITE" id="PS51349">
    <property type="entry name" value="FMN_HYDROXY_ACID_DH_2"/>
    <property type="match status" value="1"/>
</dbReference>
<comment type="similarity">
    <text evidence="3">Belongs to the FMN-dependent alpha-hydroxy acid dehydrogenase family.</text>
</comment>
<protein>
    <submittedName>
        <fullName evidence="6">CYB2-lactate dehydrogenase cytochrome b2</fullName>
    </submittedName>
</protein>
<evidence type="ECO:0000259" key="5">
    <source>
        <dbReference type="PROSITE" id="PS51349"/>
    </source>
</evidence>
<dbReference type="PIRSF" id="PIRSF000138">
    <property type="entry name" value="Al-hdrx_acd_dh"/>
    <property type="match status" value="1"/>
</dbReference>
<dbReference type="EMBL" id="JAQQWI010000001">
    <property type="protein sequence ID" value="KAK8040615.1"/>
    <property type="molecule type" value="Genomic_DNA"/>
</dbReference>
<name>A0ABR1T1Z9_9PEZI</name>
<sequence length="403" mass="44496">MRYSLITATLASGVFAARPFLNEPDTGIVDALGANFPVGTLPDIKNMVALNDFEWAARNGLPIKNYTYYRNGAGGEWSYRNNLEVYNRYRFKPRMMVDITKVQDSLPTSILGHNFSAPFYISPCARADYAHPEAEINLVKGAAAAGILYIVSDAMRLFMEDVVVDRLHKPSLYSSLSMETIAENAAPDQTLFAQMYIPNNDTQTQTLFDRAEKAGYKAIVWTIDSPGDASRQRAARFDVGSSNVELTRNTWEDLDKFRTMTKLPIMLKGVQTAAVAKEAIERKVPAIVLSNHGGRNLDGSPSALEVALEMYQEDPTMFQKIEVYADGGVRYGSDALRLLALGVRAVGIGRPFMYANAFGQPGVEKVAEILKHELTGDSANLGVPDLKKIDAEVVNWTPNGWYS</sequence>
<comment type="caution">
    <text evidence="6">The sequence shown here is derived from an EMBL/GenBank/DDBJ whole genome shotgun (WGS) entry which is preliminary data.</text>
</comment>
<evidence type="ECO:0000256" key="1">
    <source>
        <dbReference type="ARBA" id="ARBA00001917"/>
    </source>
</evidence>
<dbReference type="InterPro" id="IPR012133">
    <property type="entry name" value="Alpha-hydoxy_acid_DH_FMN"/>
</dbReference>
<dbReference type="Pfam" id="PF01070">
    <property type="entry name" value="FMN_dh"/>
    <property type="match status" value="1"/>
</dbReference>
<evidence type="ECO:0000256" key="2">
    <source>
        <dbReference type="ARBA" id="ARBA00023002"/>
    </source>
</evidence>
<proteinExistence type="inferred from homology"/>
<comment type="cofactor">
    <cofactor evidence="1">
        <name>FMN</name>
        <dbReference type="ChEBI" id="CHEBI:58210"/>
    </cofactor>
</comment>
<dbReference type="SUPFAM" id="SSF51395">
    <property type="entry name" value="FMN-linked oxidoreductases"/>
    <property type="match status" value="1"/>
</dbReference>
<organism evidence="6 7">
    <name type="scientific">Apiospora marii</name>
    <dbReference type="NCBI Taxonomy" id="335849"/>
    <lineage>
        <taxon>Eukaryota</taxon>
        <taxon>Fungi</taxon>
        <taxon>Dikarya</taxon>
        <taxon>Ascomycota</taxon>
        <taxon>Pezizomycotina</taxon>
        <taxon>Sordariomycetes</taxon>
        <taxon>Xylariomycetidae</taxon>
        <taxon>Amphisphaeriales</taxon>
        <taxon>Apiosporaceae</taxon>
        <taxon>Apiospora</taxon>
    </lineage>
</organism>
<gene>
    <name evidence="6" type="ORF">PG991_000403</name>
</gene>